<accession>A0ABW4LL35</accession>
<dbReference type="Gene3D" id="1.25.60.10">
    <property type="entry name" value="MgtE N-terminal domain-like"/>
    <property type="match status" value="1"/>
</dbReference>
<proteinExistence type="predicted"/>
<name>A0ABW4LL35_9BACI</name>
<dbReference type="InterPro" id="IPR038076">
    <property type="entry name" value="MgtE_N_sf"/>
</dbReference>
<evidence type="ECO:0000259" key="3">
    <source>
        <dbReference type="Pfam" id="PF03448"/>
    </source>
</evidence>
<keyword evidence="2" id="KW-0472">Membrane</keyword>
<keyword evidence="2" id="KW-1133">Transmembrane helix</keyword>
<sequence length="198" mass="22180">MELQEKESTIKSKLQWFLFVVLIPFLFAITVALVVLTIAGVNVFDAAKQYGQHIPFVSSIIPGVEPEIDAEDKLREDLIDLEATNQDQQSQITDLKNEVEQKQAEIDTLKTEIEKLNEELLAKEEENQDTTQTKQDLAKIYESMSTKNAAAILTELQDEDALNILRTLSSAKLSAILAKMEPADAARYTELLAINEAE</sequence>
<feature type="domain" description="Magnesium transporter MgtE intracellular" evidence="3">
    <location>
        <begin position="137"/>
        <end position="192"/>
    </location>
</feature>
<evidence type="ECO:0000313" key="4">
    <source>
        <dbReference type="EMBL" id="MFD1735817.1"/>
    </source>
</evidence>
<feature type="transmembrane region" description="Helical" evidence="2">
    <location>
        <begin position="16"/>
        <end position="44"/>
    </location>
</feature>
<reference evidence="5" key="1">
    <citation type="journal article" date="2019" name="Int. J. Syst. Evol. Microbiol.">
        <title>The Global Catalogue of Microorganisms (GCM) 10K type strain sequencing project: providing services to taxonomists for standard genome sequencing and annotation.</title>
        <authorList>
            <consortium name="The Broad Institute Genomics Platform"/>
            <consortium name="The Broad Institute Genome Sequencing Center for Infectious Disease"/>
            <person name="Wu L."/>
            <person name="Ma J."/>
        </authorList>
    </citation>
    <scope>NUCLEOTIDE SEQUENCE [LARGE SCALE GENOMIC DNA]</scope>
    <source>
        <strain evidence="5">CCUG 49339</strain>
    </source>
</reference>
<dbReference type="InterPro" id="IPR006668">
    <property type="entry name" value="Mg_transptr_MgtE_intracell_dom"/>
</dbReference>
<dbReference type="SUPFAM" id="SSF158791">
    <property type="entry name" value="MgtE N-terminal domain-like"/>
    <property type="match status" value="1"/>
</dbReference>
<protein>
    <submittedName>
        <fullName evidence="4">MotE family protein</fullName>
    </submittedName>
</protein>
<dbReference type="Pfam" id="PF03448">
    <property type="entry name" value="MgtE_N"/>
    <property type="match status" value="1"/>
</dbReference>
<evidence type="ECO:0000256" key="1">
    <source>
        <dbReference type="SAM" id="Coils"/>
    </source>
</evidence>
<organism evidence="4 5">
    <name type="scientific">Bacillus salitolerans</name>
    <dbReference type="NCBI Taxonomy" id="1437434"/>
    <lineage>
        <taxon>Bacteria</taxon>
        <taxon>Bacillati</taxon>
        <taxon>Bacillota</taxon>
        <taxon>Bacilli</taxon>
        <taxon>Bacillales</taxon>
        <taxon>Bacillaceae</taxon>
        <taxon>Bacillus</taxon>
    </lineage>
</organism>
<comment type="caution">
    <text evidence="4">The sequence shown here is derived from an EMBL/GenBank/DDBJ whole genome shotgun (WGS) entry which is preliminary data.</text>
</comment>
<dbReference type="Proteomes" id="UP001597214">
    <property type="component" value="Unassembled WGS sequence"/>
</dbReference>
<keyword evidence="2" id="KW-0812">Transmembrane</keyword>
<evidence type="ECO:0000256" key="2">
    <source>
        <dbReference type="SAM" id="Phobius"/>
    </source>
</evidence>
<evidence type="ECO:0000313" key="5">
    <source>
        <dbReference type="Proteomes" id="UP001597214"/>
    </source>
</evidence>
<keyword evidence="5" id="KW-1185">Reference proteome</keyword>
<gene>
    <name evidence="4" type="ORF">ACFSCX_04480</name>
</gene>
<dbReference type="EMBL" id="JBHUEM010000003">
    <property type="protein sequence ID" value="MFD1735817.1"/>
    <property type="molecule type" value="Genomic_DNA"/>
</dbReference>
<feature type="coiled-coil region" evidence="1">
    <location>
        <begin position="71"/>
        <end position="133"/>
    </location>
</feature>
<keyword evidence="1" id="KW-0175">Coiled coil</keyword>
<dbReference type="RefSeq" id="WP_377926923.1">
    <property type="nucleotide sequence ID" value="NZ_JBHUEM010000003.1"/>
</dbReference>